<accession>A0ABV0WR23</accession>
<dbReference type="Proteomes" id="UP001444071">
    <property type="component" value="Unassembled WGS sequence"/>
</dbReference>
<protein>
    <submittedName>
        <fullName evidence="1">Uncharacterized protein</fullName>
    </submittedName>
</protein>
<keyword evidence="2" id="KW-1185">Reference proteome</keyword>
<sequence>MRLSLPLRCRSTKYYLSVLGTTEEIPLFCRTALLFVLKNEKLQIRMNRVLAKKMMAARSFCLGGLSTPDCSIIKHKQIQRKTHIACTRSTILQRNSSPLI</sequence>
<comment type="caution">
    <text evidence="1">The sequence shown here is derived from an EMBL/GenBank/DDBJ whole genome shotgun (WGS) entry which is preliminary data.</text>
</comment>
<reference evidence="1 2" key="1">
    <citation type="submission" date="2021-06" db="EMBL/GenBank/DDBJ databases">
        <authorList>
            <person name="Palmer J.M."/>
        </authorList>
    </citation>
    <scope>NUCLEOTIDE SEQUENCE [LARGE SCALE GENOMIC DNA]</scope>
    <source>
        <strain evidence="1 2">XR_2019</strain>
        <tissue evidence="1">Muscle</tissue>
    </source>
</reference>
<name>A0ABV0WR23_9TELE</name>
<proteinExistence type="predicted"/>
<dbReference type="EMBL" id="JAHRIM010060595">
    <property type="protein sequence ID" value="MEQ2270892.1"/>
    <property type="molecule type" value="Genomic_DNA"/>
</dbReference>
<evidence type="ECO:0000313" key="2">
    <source>
        <dbReference type="Proteomes" id="UP001444071"/>
    </source>
</evidence>
<organism evidence="1 2">
    <name type="scientific">Xenotaenia resolanae</name>
    <dbReference type="NCBI Taxonomy" id="208358"/>
    <lineage>
        <taxon>Eukaryota</taxon>
        <taxon>Metazoa</taxon>
        <taxon>Chordata</taxon>
        <taxon>Craniata</taxon>
        <taxon>Vertebrata</taxon>
        <taxon>Euteleostomi</taxon>
        <taxon>Actinopterygii</taxon>
        <taxon>Neopterygii</taxon>
        <taxon>Teleostei</taxon>
        <taxon>Neoteleostei</taxon>
        <taxon>Acanthomorphata</taxon>
        <taxon>Ovalentaria</taxon>
        <taxon>Atherinomorphae</taxon>
        <taxon>Cyprinodontiformes</taxon>
        <taxon>Goodeidae</taxon>
        <taxon>Xenotaenia</taxon>
    </lineage>
</organism>
<evidence type="ECO:0000313" key="1">
    <source>
        <dbReference type="EMBL" id="MEQ2270892.1"/>
    </source>
</evidence>
<gene>
    <name evidence="1" type="ORF">XENORESO_016375</name>
</gene>